<feature type="binding site" evidence="7">
    <location>
        <position position="219"/>
    </location>
    <ligand>
        <name>Na(+)</name>
        <dbReference type="ChEBI" id="CHEBI:29101"/>
        <label>1</label>
    </ligand>
</feature>
<feature type="transmembrane region" description="Helical" evidence="10">
    <location>
        <begin position="492"/>
        <end position="509"/>
    </location>
</feature>
<dbReference type="InterPro" id="IPR037272">
    <property type="entry name" value="SNS_sf"/>
</dbReference>
<sequence>MCFAVEQGWQVSLRQQIEQLAKRNAEQKKCTQVLDRTQEMDDLIIRLRQLLDSNPAEAACIYVQAISILDETDRLIKGKLPNNTSFTKSSSIRLSEDKTSSWRQSRLSTLRETQTPNQVISEKTLTTMRFTTFADREDVCHSNSEESVEEKKSGFIRIWEYMHKRLRKLSYSNKSDSRSYTDNANDSNTTSNSDDVRDLWKTQFEFFCSVLGFMVGVGNFIKFPSLLYQHGGGVFLIPYFVCVTLFGLPFVFLHLCIGQYSGQSASGAFKQLMPIASGIGWALVILALPVSIYYNIIVAWSIYYFWFSLRGFFTGGLPWGHCNPTNLSLYLDWPLNTPCCVLQASTECFAQPHAISSPEAYFHYEVLNRTPKIYDEQQLVFDGINGTISAFNGTLQISESYDLDPTLGPIQGHLVLALAFAWIFVFFGVFKGVGSIGWAVTITSTLPYFLMIILLIRGMSLPGAEEGLAFLFKPNVEKIWSIPMWKAAAEQVFYSLGIDAGPLISMAAFSRYRNNIYRDAVAFVLGNTPVVITVSFRNTFTSILAAMVIFSFIGFLAQNQNQAVDAILRHDSLYIAFTVYPGVTSFMNTIGPLWAASFFGMLTISAVDAEFAWLEMIISSVMKQFNVTSRRWETGIVAGLCLFCLLCGLPLTARGGIFVFHSVENLNANWNSFTLSLLQTIVVCYIYGIDNFVEDVGEMLRTPTSLRDELQSNNLSIKQVGLYEKAKFFFGPTGGYIKWTWSLCSPLFLAFLLVASFASYERVTLEGYPLSFYYELVAWIVMAGPLCAVPIIAIKSIITAQRNNRSLITVFDTSKWRHKRDSRNEAEPKHRKSSVHDYMYIDPLCRVASKHLPNAVRVESSYGITGQIHDDGNDYRAKVEVLEMVGEWHKESAEINGFDSTETLNDCVARASSEFGQNRSLTTEEFSLFGPPPPNPFTEKKSSTVIHRSHNSNTRSNSIAQFNISQEGRLEQERRSKDDISVLRKLSAFESYELENQPSVDSISITPIGMSGNCHENIKSASNSPNASSASMVLKRPKPIVLPNS</sequence>
<evidence type="ECO:0000313" key="11">
    <source>
        <dbReference type="Proteomes" id="UP000046393"/>
    </source>
</evidence>
<feature type="transmembrane region" description="Helical" evidence="10">
    <location>
        <begin position="204"/>
        <end position="221"/>
    </location>
</feature>
<evidence type="ECO:0000256" key="4">
    <source>
        <dbReference type="ARBA" id="ARBA00022847"/>
    </source>
</evidence>
<dbReference type="GO" id="GO:0005886">
    <property type="term" value="C:plasma membrane"/>
    <property type="evidence" value="ECO:0007669"/>
    <property type="project" value="TreeGrafter"/>
</dbReference>
<feature type="region of interest" description="Disordered" evidence="9">
    <location>
        <begin position="1016"/>
        <end position="1045"/>
    </location>
</feature>
<dbReference type="WBParaSite" id="SMUV_0000314301-mRNA-1">
    <property type="protein sequence ID" value="SMUV_0000314301-mRNA-1"/>
    <property type="gene ID" value="SMUV_0000314301"/>
</dbReference>
<evidence type="ECO:0000313" key="12">
    <source>
        <dbReference type="WBParaSite" id="SMUV_0000314301-mRNA-1"/>
    </source>
</evidence>
<feature type="binding site" evidence="7">
    <location>
        <position position="212"/>
    </location>
    <ligand>
        <name>Na(+)</name>
        <dbReference type="ChEBI" id="CHEBI:29101"/>
        <label>1</label>
    </ligand>
</feature>
<evidence type="ECO:0000256" key="8">
    <source>
        <dbReference type="PIRSR" id="PIRSR600175-2"/>
    </source>
</evidence>
<feature type="binding site" evidence="7">
    <location>
        <position position="538"/>
    </location>
    <ligand>
        <name>Na(+)</name>
        <dbReference type="ChEBI" id="CHEBI:29101"/>
        <label>1</label>
    </ligand>
</feature>
<dbReference type="GO" id="GO:0015179">
    <property type="term" value="F:L-amino acid transmembrane transporter activity"/>
    <property type="evidence" value="ECO:0007669"/>
    <property type="project" value="TreeGrafter"/>
</dbReference>
<accession>A0A0N5AFS5</accession>
<name>A0A0N5AFS5_9BILA</name>
<keyword evidence="7" id="KW-0915">Sodium</keyword>
<keyword evidence="2" id="KW-0813">Transport</keyword>
<feature type="transmembrane region" description="Helical" evidence="10">
    <location>
        <begin position="233"/>
        <end position="257"/>
    </location>
</feature>
<dbReference type="Pfam" id="PF00209">
    <property type="entry name" value="SNF"/>
    <property type="match status" value="1"/>
</dbReference>
<feature type="transmembrane region" description="Helical" evidence="10">
    <location>
        <begin position="436"/>
        <end position="456"/>
    </location>
</feature>
<dbReference type="PANTHER" id="PTHR11616">
    <property type="entry name" value="SODIUM/CHLORIDE DEPENDENT TRANSPORTER"/>
    <property type="match status" value="1"/>
</dbReference>
<keyword evidence="5 10" id="KW-1133">Transmembrane helix</keyword>
<feature type="disulfide bond" evidence="8">
    <location>
        <begin position="322"/>
        <end position="340"/>
    </location>
</feature>
<evidence type="ECO:0000256" key="3">
    <source>
        <dbReference type="ARBA" id="ARBA00022692"/>
    </source>
</evidence>
<dbReference type="PRINTS" id="PR00176">
    <property type="entry name" value="NANEUSMPORT"/>
</dbReference>
<feature type="transmembrane region" description="Helical" evidence="10">
    <location>
        <begin position="739"/>
        <end position="760"/>
    </location>
</feature>
<dbReference type="Proteomes" id="UP000046393">
    <property type="component" value="Unplaced"/>
</dbReference>
<evidence type="ECO:0000256" key="2">
    <source>
        <dbReference type="ARBA" id="ARBA00022448"/>
    </source>
</evidence>
<evidence type="ECO:0000256" key="7">
    <source>
        <dbReference type="PIRSR" id="PIRSR600175-1"/>
    </source>
</evidence>
<feature type="compositionally biased region" description="Low complexity" evidence="9">
    <location>
        <begin position="1020"/>
        <end position="1031"/>
    </location>
</feature>
<keyword evidence="4" id="KW-0769">Symport</keyword>
<keyword evidence="7" id="KW-0479">Metal-binding</keyword>
<feature type="binding site" evidence="7">
    <location>
        <position position="215"/>
    </location>
    <ligand>
        <name>Na(+)</name>
        <dbReference type="ChEBI" id="CHEBI:29101"/>
        <label>1</label>
    </ligand>
</feature>
<feature type="transmembrane region" description="Helical" evidence="10">
    <location>
        <begin position="593"/>
        <end position="614"/>
    </location>
</feature>
<evidence type="ECO:0000256" key="1">
    <source>
        <dbReference type="ARBA" id="ARBA00004141"/>
    </source>
</evidence>
<feature type="compositionally biased region" description="Basic and acidic residues" evidence="9">
    <location>
        <begin position="968"/>
        <end position="977"/>
    </location>
</feature>
<dbReference type="PANTHER" id="PTHR11616:SF324">
    <property type="entry name" value="SODIUM-DEPENDENT TRANSPORTER SNF-12"/>
    <property type="match status" value="1"/>
</dbReference>
<keyword evidence="6 10" id="KW-0472">Membrane</keyword>
<evidence type="ECO:0000256" key="9">
    <source>
        <dbReference type="SAM" id="MobiDB-lite"/>
    </source>
</evidence>
<feature type="transmembrane region" description="Helical" evidence="10">
    <location>
        <begin position="540"/>
        <end position="559"/>
    </location>
</feature>
<proteinExistence type="predicted"/>
<comment type="subcellular location">
    <subcellularLocation>
        <location evidence="1">Membrane</location>
        <topology evidence="1">Multi-pass membrane protein</topology>
    </subcellularLocation>
</comment>
<feature type="region of interest" description="Disordered" evidence="9">
    <location>
        <begin position="949"/>
        <end position="977"/>
    </location>
</feature>
<feature type="transmembrane region" description="Helical" evidence="10">
    <location>
        <begin position="278"/>
        <end position="306"/>
    </location>
</feature>
<dbReference type="InterPro" id="IPR000175">
    <property type="entry name" value="Na/ntran_symport"/>
</dbReference>
<feature type="transmembrane region" description="Helical" evidence="10">
    <location>
        <begin position="635"/>
        <end position="653"/>
    </location>
</feature>
<dbReference type="GO" id="GO:0046872">
    <property type="term" value="F:metal ion binding"/>
    <property type="evidence" value="ECO:0007669"/>
    <property type="project" value="UniProtKB-KW"/>
</dbReference>
<feature type="binding site" evidence="7">
    <location>
        <position position="495"/>
    </location>
    <ligand>
        <name>Na(+)</name>
        <dbReference type="ChEBI" id="CHEBI:29101"/>
        <label>1</label>
    </ligand>
</feature>
<keyword evidence="11" id="KW-1185">Reference proteome</keyword>
<feature type="compositionally biased region" description="Low complexity" evidence="9">
    <location>
        <begin position="180"/>
        <end position="193"/>
    </location>
</feature>
<dbReference type="SUPFAM" id="SSF161070">
    <property type="entry name" value="SNF-like"/>
    <property type="match status" value="1"/>
</dbReference>
<feature type="transmembrane region" description="Helical" evidence="10">
    <location>
        <begin position="772"/>
        <end position="794"/>
    </location>
</feature>
<evidence type="ECO:0000256" key="10">
    <source>
        <dbReference type="SAM" id="Phobius"/>
    </source>
</evidence>
<organism evidence="11 12">
    <name type="scientific">Syphacia muris</name>
    <dbReference type="NCBI Taxonomy" id="451379"/>
    <lineage>
        <taxon>Eukaryota</taxon>
        <taxon>Metazoa</taxon>
        <taxon>Ecdysozoa</taxon>
        <taxon>Nematoda</taxon>
        <taxon>Chromadorea</taxon>
        <taxon>Rhabditida</taxon>
        <taxon>Spirurina</taxon>
        <taxon>Oxyuridomorpha</taxon>
        <taxon>Oxyuroidea</taxon>
        <taxon>Oxyuridae</taxon>
        <taxon>Syphacia</taxon>
    </lineage>
</organism>
<evidence type="ECO:0000256" key="6">
    <source>
        <dbReference type="ARBA" id="ARBA00023136"/>
    </source>
</evidence>
<dbReference type="GO" id="GO:0005283">
    <property type="term" value="F:amino acid:sodium symporter activity"/>
    <property type="evidence" value="ECO:0007669"/>
    <property type="project" value="TreeGrafter"/>
</dbReference>
<dbReference type="CDD" id="cd10324">
    <property type="entry name" value="SLC6sbd"/>
    <property type="match status" value="1"/>
</dbReference>
<reference evidence="12" key="1">
    <citation type="submission" date="2016-04" db="UniProtKB">
        <authorList>
            <consortium name="WormBaseParasite"/>
        </authorList>
    </citation>
    <scope>IDENTIFICATION</scope>
</reference>
<dbReference type="STRING" id="451379.A0A0N5AFS5"/>
<feature type="binding site" evidence="7">
    <location>
        <position position="608"/>
    </location>
    <ligand>
        <name>Na(+)</name>
        <dbReference type="ChEBI" id="CHEBI:29101"/>
        <label>1</label>
    </ligand>
</feature>
<dbReference type="AlphaFoldDB" id="A0A0N5AFS5"/>
<feature type="transmembrane region" description="Helical" evidence="10">
    <location>
        <begin position="410"/>
        <end position="429"/>
    </location>
</feature>
<dbReference type="GO" id="GO:0089718">
    <property type="term" value="P:amino acid import across plasma membrane"/>
    <property type="evidence" value="ECO:0007669"/>
    <property type="project" value="TreeGrafter"/>
</dbReference>
<keyword evidence="3 10" id="KW-0812">Transmembrane</keyword>
<feature type="transmembrane region" description="Helical" evidence="10">
    <location>
        <begin position="673"/>
        <end position="693"/>
    </location>
</feature>
<evidence type="ECO:0000256" key="5">
    <source>
        <dbReference type="ARBA" id="ARBA00022989"/>
    </source>
</evidence>
<dbReference type="PROSITE" id="PS50267">
    <property type="entry name" value="NA_NEUROTRAN_SYMP_3"/>
    <property type="match status" value="1"/>
</dbReference>
<keyword evidence="8" id="KW-1015">Disulfide bond</keyword>
<feature type="region of interest" description="Disordered" evidence="9">
    <location>
        <begin position="174"/>
        <end position="193"/>
    </location>
</feature>
<protein>
    <submittedName>
        <fullName evidence="12">Transporter</fullName>
    </submittedName>
</protein>